<dbReference type="EMBL" id="LAZR01012607">
    <property type="protein sequence ID" value="KKM25941.1"/>
    <property type="molecule type" value="Genomic_DNA"/>
</dbReference>
<reference evidence="2" key="1">
    <citation type="journal article" date="2015" name="Nature">
        <title>Complex archaea that bridge the gap between prokaryotes and eukaryotes.</title>
        <authorList>
            <person name="Spang A."/>
            <person name="Saw J.H."/>
            <person name="Jorgensen S.L."/>
            <person name="Zaremba-Niedzwiedzka K."/>
            <person name="Martijn J."/>
            <person name="Lind A.E."/>
            <person name="van Eijk R."/>
            <person name="Schleper C."/>
            <person name="Guy L."/>
            <person name="Ettema T.J."/>
        </authorList>
    </citation>
    <scope>NUCLEOTIDE SEQUENCE</scope>
</reference>
<sequence>MSSFRAIVNLDEDGDVTCFCPYENYLKGNCKCRNKFDCPEAMIDITILPKSRPSEQAELGIKKITRELKKSERTMKKANDRIKQGLSQLEKATKGTRWRI</sequence>
<keyword evidence="1" id="KW-0175">Coiled coil</keyword>
<proteinExistence type="predicted"/>
<evidence type="ECO:0000313" key="2">
    <source>
        <dbReference type="EMBL" id="KKM25941.1"/>
    </source>
</evidence>
<evidence type="ECO:0000256" key="1">
    <source>
        <dbReference type="SAM" id="Coils"/>
    </source>
</evidence>
<protein>
    <submittedName>
        <fullName evidence="2">Uncharacterized protein</fullName>
    </submittedName>
</protein>
<comment type="caution">
    <text evidence="2">The sequence shown here is derived from an EMBL/GenBank/DDBJ whole genome shotgun (WGS) entry which is preliminary data.</text>
</comment>
<dbReference type="AlphaFoldDB" id="A0A0F9IE77"/>
<accession>A0A0F9IE77</accession>
<organism evidence="2">
    <name type="scientific">marine sediment metagenome</name>
    <dbReference type="NCBI Taxonomy" id="412755"/>
    <lineage>
        <taxon>unclassified sequences</taxon>
        <taxon>metagenomes</taxon>
        <taxon>ecological metagenomes</taxon>
    </lineage>
</organism>
<name>A0A0F9IE77_9ZZZZ</name>
<feature type="coiled-coil region" evidence="1">
    <location>
        <begin position="54"/>
        <end position="88"/>
    </location>
</feature>
<gene>
    <name evidence="2" type="ORF">LCGC14_1589860</name>
</gene>